<organism evidence="2 3">
    <name type="scientific">Micromonospora narathiwatensis</name>
    <dbReference type="NCBI Taxonomy" id="299146"/>
    <lineage>
        <taxon>Bacteria</taxon>
        <taxon>Bacillati</taxon>
        <taxon>Actinomycetota</taxon>
        <taxon>Actinomycetes</taxon>
        <taxon>Micromonosporales</taxon>
        <taxon>Micromonosporaceae</taxon>
        <taxon>Micromonospora</taxon>
    </lineage>
</organism>
<proteinExistence type="predicted"/>
<feature type="transmembrane region" description="Helical" evidence="1">
    <location>
        <begin position="148"/>
        <end position="166"/>
    </location>
</feature>
<accession>A0A1A8ZRD5</accession>
<feature type="transmembrane region" description="Helical" evidence="1">
    <location>
        <begin position="72"/>
        <end position="88"/>
    </location>
</feature>
<reference evidence="2 3" key="1">
    <citation type="submission" date="2016-06" db="EMBL/GenBank/DDBJ databases">
        <authorList>
            <person name="Kjaerup R.B."/>
            <person name="Dalgaard T.S."/>
            <person name="Juul-Madsen H.R."/>
        </authorList>
    </citation>
    <scope>NUCLEOTIDE SEQUENCE [LARGE SCALE GENOMIC DNA]</scope>
    <source>
        <strain evidence="2 3">DSM 45248</strain>
    </source>
</reference>
<dbReference type="RefSeq" id="WP_091195210.1">
    <property type="nucleotide sequence ID" value="NZ_LT594324.1"/>
</dbReference>
<name>A0A1A8ZRD5_9ACTN</name>
<dbReference type="AlphaFoldDB" id="A0A1A8ZRD5"/>
<evidence type="ECO:0000313" key="2">
    <source>
        <dbReference type="EMBL" id="SBT46670.1"/>
    </source>
</evidence>
<keyword evidence="1" id="KW-0812">Transmembrane</keyword>
<protein>
    <submittedName>
        <fullName evidence="2">Uncharacterized protein</fullName>
    </submittedName>
</protein>
<gene>
    <name evidence="2" type="ORF">GA0070621_2681</name>
</gene>
<evidence type="ECO:0000256" key="1">
    <source>
        <dbReference type="SAM" id="Phobius"/>
    </source>
</evidence>
<evidence type="ECO:0000313" key="3">
    <source>
        <dbReference type="Proteomes" id="UP000198765"/>
    </source>
</evidence>
<dbReference type="Proteomes" id="UP000198765">
    <property type="component" value="Chromosome I"/>
</dbReference>
<keyword evidence="3" id="KW-1185">Reference proteome</keyword>
<sequence>MAIAAKPAPPGLLSSLNGRFHRTALTVYMVVVLAHWAEHLVQAYQIWVLGWPRPQARGVLGMPFPWLVSSEWLHYGYAILMLIGLFLLRRGFTGRGNAWWTVALALQFWHHIEHALLLIQAHSSFRFPGTTVPTSLLQLVVPRVELHLFYNSVVFIPMLIAVYLHMRPSTMERAAMACGCARRTGRVSLGRPTLATGD</sequence>
<keyword evidence="1" id="KW-0472">Membrane</keyword>
<dbReference type="EMBL" id="LT594324">
    <property type="protein sequence ID" value="SBT46670.1"/>
    <property type="molecule type" value="Genomic_DNA"/>
</dbReference>
<dbReference type="OrthoDB" id="3619281at2"/>
<feature type="transmembrane region" description="Helical" evidence="1">
    <location>
        <begin position="20"/>
        <end position="37"/>
    </location>
</feature>
<keyword evidence="1" id="KW-1133">Transmembrane helix</keyword>
<dbReference type="PATRIC" id="fig|299146.4.peg.2780"/>